<dbReference type="InterPro" id="IPR050109">
    <property type="entry name" value="HTH-type_TetR-like_transc_reg"/>
</dbReference>
<evidence type="ECO:0000256" key="1">
    <source>
        <dbReference type="ARBA" id="ARBA00023125"/>
    </source>
</evidence>
<dbReference type="Pfam" id="PF00440">
    <property type="entry name" value="TetR_N"/>
    <property type="match status" value="1"/>
</dbReference>
<dbReference type="PRINTS" id="PR00455">
    <property type="entry name" value="HTHTETR"/>
</dbReference>
<feature type="domain" description="HTH tetR-type" evidence="3">
    <location>
        <begin position="7"/>
        <end position="67"/>
    </location>
</feature>
<evidence type="ECO:0000313" key="5">
    <source>
        <dbReference type="Proteomes" id="UP000233766"/>
    </source>
</evidence>
<dbReference type="GO" id="GO:0006355">
    <property type="term" value="P:regulation of DNA-templated transcription"/>
    <property type="evidence" value="ECO:0007669"/>
    <property type="project" value="UniProtKB-ARBA"/>
</dbReference>
<evidence type="ECO:0000313" key="4">
    <source>
        <dbReference type="EMBL" id="PKV98372.1"/>
    </source>
</evidence>
<dbReference type="InterPro" id="IPR001647">
    <property type="entry name" value="HTH_TetR"/>
</dbReference>
<dbReference type="Pfam" id="PF17926">
    <property type="entry name" value="TetR_C_21"/>
    <property type="match status" value="1"/>
</dbReference>
<organism evidence="4 5">
    <name type="scientific">Nocardia fluminea</name>
    <dbReference type="NCBI Taxonomy" id="134984"/>
    <lineage>
        <taxon>Bacteria</taxon>
        <taxon>Bacillati</taxon>
        <taxon>Actinomycetota</taxon>
        <taxon>Actinomycetes</taxon>
        <taxon>Mycobacteriales</taxon>
        <taxon>Nocardiaceae</taxon>
        <taxon>Nocardia</taxon>
    </lineage>
</organism>
<dbReference type="OrthoDB" id="4726108at2"/>
<evidence type="ECO:0000256" key="2">
    <source>
        <dbReference type="PROSITE-ProRule" id="PRU00335"/>
    </source>
</evidence>
<keyword evidence="1 2" id="KW-0238">DNA-binding</keyword>
<comment type="caution">
    <text evidence="4">The sequence shown here is derived from an EMBL/GenBank/DDBJ whole genome shotgun (WGS) entry which is preliminary data.</text>
</comment>
<evidence type="ECO:0000259" key="3">
    <source>
        <dbReference type="PROSITE" id="PS50977"/>
    </source>
</evidence>
<dbReference type="InterPro" id="IPR009057">
    <property type="entry name" value="Homeodomain-like_sf"/>
</dbReference>
<proteinExistence type="predicted"/>
<dbReference type="Proteomes" id="UP000233766">
    <property type="component" value="Unassembled WGS sequence"/>
</dbReference>
<name>A0A2N3WWV7_9NOCA</name>
<protein>
    <submittedName>
        <fullName evidence="4">TetR family transcriptional regulator</fullName>
    </submittedName>
</protein>
<dbReference type="PANTHER" id="PTHR30328:SF54">
    <property type="entry name" value="HTH-TYPE TRANSCRIPTIONAL REPRESSOR SCO4008"/>
    <property type="match status" value="1"/>
</dbReference>
<dbReference type="InterPro" id="IPR041467">
    <property type="entry name" value="Sco4008_C"/>
</dbReference>
<dbReference type="AlphaFoldDB" id="A0A2N3WWV7"/>
<dbReference type="GO" id="GO:0003677">
    <property type="term" value="F:DNA binding"/>
    <property type="evidence" value="ECO:0007669"/>
    <property type="project" value="UniProtKB-UniRule"/>
</dbReference>
<dbReference type="RefSeq" id="WP_101462849.1">
    <property type="nucleotide sequence ID" value="NZ_PJMW01000001.1"/>
</dbReference>
<feature type="DNA-binding region" description="H-T-H motif" evidence="2">
    <location>
        <begin position="30"/>
        <end position="49"/>
    </location>
</feature>
<keyword evidence="5" id="KW-1185">Reference proteome</keyword>
<dbReference type="SUPFAM" id="SSF48498">
    <property type="entry name" value="Tetracyclin repressor-like, C-terminal domain"/>
    <property type="match status" value="1"/>
</dbReference>
<dbReference type="EMBL" id="PJMW01000001">
    <property type="protein sequence ID" value="PKV98372.1"/>
    <property type="molecule type" value="Genomic_DNA"/>
</dbReference>
<dbReference type="Gene3D" id="1.10.357.10">
    <property type="entry name" value="Tetracycline Repressor, domain 2"/>
    <property type="match status" value="1"/>
</dbReference>
<reference evidence="4 5" key="1">
    <citation type="submission" date="2017-12" db="EMBL/GenBank/DDBJ databases">
        <title>Sequencing the genomes of 1000 Actinobacteria strains.</title>
        <authorList>
            <person name="Klenk H.-P."/>
        </authorList>
    </citation>
    <scope>NUCLEOTIDE SEQUENCE [LARGE SCALE GENOMIC DNA]</scope>
    <source>
        <strain evidence="4 5">DSM 44489</strain>
    </source>
</reference>
<dbReference type="PROSITE" id="PS50977">
    <property type="entry name" value="HTH_TETR_2"/>
    <property type="match status" value="1"/>
</dbReference>
<dbReference type="PANTHER" id="PTHR30328">
    <property type="entry name" value="TRANSCRIPTIONAL REPRESSOR"/>
    <property type="match status" value="1"/>
</dbReference>
<dbReference type="SUPFAM" id="SSF46689">
    <property type="entry name" value="Homeodomain-like"/>
    <property type="match status" value="1"/>
</dbReference>
<dbReference type="InterPro" id="IPR036271">
    <property type="entry name" value="Tet_transcr_reg_TetR-rel_C_sf"/>
</dbReference>
<sequence length="188" mass="20695">MRTRNPEAKRQQLFDAALAEFAEFGLAGARIDRLAKRAGVSAGLVYSFYKGKDELFDAVFGMIVDTTVATVPLDADRLPDYAAQLYDAGLAHPEVMRFLMWYHLLRGESAQRASVAESMRTKVEAIEQAQQRGTVTTTMPATHVLALVLTVANMWHQPAEDIARLVPESQRRSLVVDAVTALISSTDA</sequence>
<accession>A0A2N3WWV7</accession>
<gene>
    <name evidence="4" type="ORF">ATK86_0390</name>
</gene>